<evidence type="ECO:0000313" key="2">
    <source>
        <dbReference type="Proteomes" id="UP001216150"/>
    </source>
</evidence>
<accession>A0AAD6DC96</accession>
<dbReference type="Proteomes" id="UP001216150">
    <property type="component" value="Unassembled WGS sequence"/>
</dbReference>
<dbReference type="AlphaFoldDB" id="A0AAD6DC96"/>
<sequence length="270" mass="32194">MSLKQALKKVPAGVPLPWKFHHEIWEKPWESQSGDFPPHETELEHGQRQRQIKSERWFRHHRGMSGYLMQEEIGRWQWRYTMYRTVFNWNQTFTGRMWWMQFEKISLSLLRFSYKKIETITRIHTGFYAMDIAVLNSKTKLVSTELLLNKFASNSKILLRMNSLLLVLDFRWCLLIDSKALQSFICYPQPVKASDLSELDAFERNGAWVTVVDPEYKPGSYTKGKPRFYQGYMRCHLNRLLSLAWAGSMKHMSKMIRRDADGIPWYEENI</sequence>
<gene>
    <name evidence="1" type="ORF">N7450_009670</name>
</gene>
<keyword evidence="2" id="KW-1185">Reference proteome</keyword>
<name>A0AAD6DC96_9EURO</name>
<dbReference type="EMBL" id="JAQJAC010000009">
    <property type="protein sequence ID" value="KAJ5572686.1"/>
    <property type="molecule type" value="Genomic_DNA"/>
</dbReference>
<comment type="caution">
    <text evidence="1">The sequence shown here is derived from an EMBL/GenBank/DDBJ whole genome shotgun (WGS) entry which is preliminary data.</text>
</comment>
<evidence type="ECO:0000313" key="1">
    <source>
        <dbReference type="EMBL" id="KAJ5572686.1"/>
    </source>
</evidence>
<proteinExistence type="predicted"/>
<organism evidence="1 2">
    <name type="scientific">Penicillium hetheringtonii</name>
    <dbReference type="NCBI Taxonomy" id="911720"/>
    <lineage>
        <taxon>Eukaryota</taxon>
        <taxon>Fungi</taxon>
        <taxon>Dikarya</taxon>
        <taxon>Ascomycota</taxon>
        <taxon>Pezizomycotina</taxon>
        <taxon>Eurotiomycetes</taxon>
        <taxon>Eurotiomycetidae</taxon>
        <taxon>Eurotiales</taxon>
        <taxon>Aspergillaceae</taxon>
        <taxon>Penicillium</taxon>
    </lineage>
</organism>
<protein>
    <submittedName>
        <fullName evidence="1">Uncharacterized protein</fullName>
    </submittedName>
</protein>
<reference evidence="1 2" key="1">
    <citation type="journal article" date="2023" name="IMA Fungus">
        <title>Comparative genomic study of the Penicillium genus elucidates a diverse pangenome and 15 lateral gene transfer events.</title>
        <authorList>
            <person name="Petersen C."/>
            <person name="Sorensen T."/>
            <person name="Nielsen M.R."/>
            <person name="Sondergaard T.E."/>
            <person name="Sorensen J.L."/>
            <person name="Fitzpatrick D.A."/>
            <person name="Frisvad J.C."/>
            <person name="Nielsen K.L."/>
        </authorList>
    </citation>
    <scope>NUCLEOTIDE SEQUENCE [LARGE SCALE GENOMIC DNA]</scope>
    <source>
        <strain evidence="1 2">IBT 29057</strain>
    </source>
</reference>